<dbReference type="EMBL" id="PCXU01000029">
    <property type="protein sequence ID" value="PIR43285.1"/>
    <property type="molecule type" value="Genomic_DNA"/>
</dbReference>
<comment type="caution">
    <text evidence="1">The sequence shown here is derived from an EMBL/GenBank/DDBJ whole genome shotgun (WGS) entry which is preliminary data.</text>
</comment>
<name>A0A2H0RBU4_UNCKA</name>
<reference evidence="1 2" key="1">
    <citation type="submission" date="2017-09" db="EMBL/GenBank/DDBJ databases">
        <title>Depth-based differentiation of microbial function through sediment-hosted aquifers and enrichment of novel symbionts in the deep terrestrial subsurface.</title>
        <authorList>
            <person name="Probst A.J."/>
            <person name="Ladd B."/>
            <person name="Jarett J.K."/>
            <person name="Geller-Mcgrath D.E."/>
            <person name="Sieber C.M."/>
            <person name="Emerson J.B."/>
            <person name="Anantharaman K."/>
            <person name="Thomas B.C."/>
            <person name="Malmstrom R."/>
            <person name="Stieglmeier M."/>
            <person name="Klingl A."/>
            <person name="Woyke T."/>
            <person name="Ryan C.M."/>
            <person name="Banfield J.F."/>
        </authorList>
    </citation>
    <scope>NUCLEOTIDE SEQUENCE [LARGE SCALE GENOMIC DNA]</scope>
    <source>
        <strain evidence="1">CG10_big_fil_rev_8_21_14_0_10_32_10</strain>
    </source>
</reference>
<sequence>MLTFNVLNLGKYTYRCVLDDTLYFDFIVKQYSFWYTSLIEVLRNGIGKNVIDAVKNEKVGIVVSISYISEIGEVWVLILNGIRGEFYTKKVMNV</sequence>
<protein>
    <submittedName>
        <fullName evidence="1">Uncharacterized protein</fullName>
    </submittedName>
</protein>
<accession>A0A2H0RBU4</accession>
<dbReference type="AlphaFoldDB" id="A0A2H0RBU4"/>
<proteinExistence type="predicted"/>
<organism evidence="1 2">
    <name type="scientific">candidate division WWE3 bacterium CG10_big_fil_rev_8_21_14_0_10_32_10</name>
    <dbReference type="NCBI Taxonomy" id="1975090"/>
    <lineage>
        <taxon>Bacteria</taxon>
        <taxon>Katanobacteria</taxon>
    </lineage>
</organism>
<evidence type="ECO:0000313" key="1">
    <source>
        <dbReference type="EMBL" id="PIR43285.1"/>
    </source>
</evidence>
<dbReference type="Proteomes" id="UP000230214">
    <property type="component" value="Unassembled WGS sequence"/>
</dbReference>
<gene>
    <name evidence="1" type="ORF">COV24_03435</name>
</gene>
<evidence type="ECO:0000313" key="2">
    <source>
        <dbReference type="Proteomes" id="UP000230214"/>
    </source>
</evidence>